<dbReference type="EMBL" id="JBBPBN010000016">
    <property type="protein sequence ID" value="KAK9021969.1"/>
    <property type="molecule type" value="Genomic_DNA"/>
</dbReference>
<proteinExistence type="predicted"/>
<dbReference type="Gene3D" id="2.60.120.650">
    <property type="entry name" value="Cupin"/>
    <property type="match status" value="1"/>
</dbReference>
<keyword evidence="2" id="KW-1185">Reference proteome</keyword>
<evidence type="ECO:0000313" key="1">
    <source>
        <dbReference type="EMBL" id="KAK9021969.1"/>
    </source>
</evidence>
<organism evidence="1 2">
    <name type="scientific">Hibiscus sabdariffa</name>
    <name type="common">roselle</name>
    <dbReference type="NCBI Taxonomy" id="183260"/>
    <lineage>
        <taxon>Eukaryota</taxon>
        <taxon>Viridiplantae</taxon>
        <taxon>Streptophyta</taxon>
        <taxon>Embryophyta</taxon>
        <taxon>Tracheophyta</taxon>
        <taxon>Spermatophyta</taxon>
        <taxon>Magnoliopsida</taxon>
        <taxon>eudicotyledons</taxon>
        <taxon>Gunneridae</taxon>
        <taxon>Pentapetalae</taxon>
        <taxon>rosids</taxon>
        <taxon>malvids</taxon>
        <taxon>Malvales</taxon>
        <taxon>Malvaceae</taxon>
        <taxon>Malvoideae</taxon>
        <taxon>Hibiscus</taxon>
    </lineage>
</organism>
<dbReference type="Proteomes" id="UP001396334">
    <property type="component" value="Unassembled WGS sequence"/>
</dbReference>
<reference evidence="1 2" key="1">
    <citation type="journal article" date="2024" name="G3 (Bethesda)">
        <title>Genome assembly of Hibiscus sabdariffa L. provides insights into metabolisms of medicinal natural products.</title>
        <authorList>
            <person name="Kim T."/>
        </authorList>
    </citation>
    <scope>NUCLEOTIDE SEQUENCE [LARGE SCALE GENOMIC DNA]</scope>
    <source>
        <strain evidence="1">TK-2024</strain>
        <tissue evidence="1">Old leaves</tissue>
    </source>
</reference>
<evidence type="ECO:0000313" key="2">
    <source>
        <dbReference type="Proteomes" id="UP001396334"/>
    </source>
</evidence>
<name>A0ABR2SAH2_9ROSI</name>
<sequence length="123" mass="14440">MIIPTNCYVLPATSSCFHFSRIKEKHHRVQCKPSPCDVHHRSIQNIKHMWFSSDDWLNLYLDNYRLHCMGTKGSWTPLHADVFRSYIWSANVYGKKKWPQQVNLLIDRHGQLLAGVCLEILAF</sequence>
<dbReference type="InterPro" id="IPR050910">
    <property type="entry name" value="JMJD6_ArgDemeth/LysHydrox"/>
</dbReference>
<dbReference type="SUPFAM" id="SSF51197">
    <property type="entry name" value="Clavaminate synthase-like"/>
    <property type="match status" value="1"/>
</dbReference>
<dbReference type="PANTHER" id="PTHR12480">
    <property type="entry name" value="ARGININE DEMETHYLASE AND LYSYL-HYDROXYLASE JMJD"/>
    <property type="match status" value="1"/>
</dbReference>
<accession>A0ABR2SAH2</accession>
<comment type="caution">
    <text evidence="1">The sequence shown here is derived from an EMBL/GenBank/DDBJ whole genome shotgun (WGS) entry which is preliminary data.</text>
</comment>
<dbReference type="PANTHER" id="PTHR12480:SF6">
    <property type="entry name" value="2-OXOGLUTARATE AND IRON-DEPENDENT OXYGENASE JMJD4"/>
    <property type="match status" value="1"/>
</dbReference>
<gene>
    <name evidence="1" type="ORF">V6N11_011931</name>
</gene>
<protein>
    <submittedName>
        <fullName evidence="1">Uncharacterized protein</fullName>
    </submittedName>
</protein>